<dbReference type="AlphaFoldDB" id="A0AAU9N171"/>
<accession>A0AAU9N171</accession>
<dbReference type="EMBL" id="CAKMRJ010003334">
    <property type="protein sequence ID" value="CAH1434123.1"/>
    <property type="molecule type" value="Genomic_DNA"/>
</dbReference>
<proteinExistence type="predicted"/>
<comment type="caution">
    <text evidence="1">The sequence shown here is derived from an EMBL/GenBank/DDBJ whole genome shotgun (WGS) entry which is preliminary data.</text>
</comment>
<name>A0AAU9N171_9ASTR</name>
<reference evidence="1 2" key="1">
    <citation type="submission" date="2022-01" db="EMBL/GenBank/DDBJ databases">
        <authorList>
            <person name="Xiong W."/>
            <person name="Schranz E."/>
        </authorList>
    </citation>
    <scope>NUCLEOTIDE SEQUENCE [LARGE SCALE GENOMIC DNA]</scope>
</reference>
<organism evidence="1 2">
    <name type="scientific">Lactuca virosa</name>
    <dbReference type="NCBI Taxonomy" id="75947"/>
    <lineage>
        <taxon>Eukaryota</taxon>
        <taxon>Viridiplantae</taxon>
        <taxon>Streptophyta</taxon>
        <taxon>Embryophyta</taxon>
        <taxon>Tracheophyta</taxon>
        <taxon>Spermatophyta</taxon>
        <taxon>Magnoliopsida</taxon>
        <taxon>eudicotyledons</taxon>
        <taxon>Gunneridae</taxon>
        <taxon>Pentapetalae</taxon>
        <taxon>asterids</taxon>
        <taxon>campanulids</taxon>
        <taxon>Asterales</taxon>
        <taxon>Asteraceae</taxon>
        <taxon>Cichorioideae</taxon>
        <taxon>Cichorieae</taxon>
        <taxon>Lactucinae</taxon>
        <taxon>Lactuca</taxon>
    </lineage>
</organism>
<evidence type="ECO:0000313" key="2">
    <source>
        <dbReference type="Proteomes" id="UP001157418"/>
    </source>
</evidence>
<sequence>MRVRKDRTGIKVEEAHEGGNRLRAENDTKDPPCSCWRGLAAPRCGEWLLYSGCPGGAMKQVDYRYQEGIRAGDRAHCVADRSGTHVVAESVISRADHNKVVAIVRSGGHNGLRPQMDYQHWNYRRAFHHHHRVTLQARTKFRGRWWKRRRC</sequence>
<dbReference type="Proteomes" id="UP001157418">
    <property type="component" value="Unassembled WGS sequence"/>
</dbReference>
<evidence type="ECO:0000313" key="1">
    <source>
        <dbReference type="EMBL" id="CAH1434123.1"/>
    </source>
</evidence>
<keyword evidence="2" id="KW-1185">Reference proteome</keyword>
<gene>
    <name evidence="1" type="ORF">LVIROSA_LOCUS20665</name>
</gene>
<protein>
    <submittedName>
        <fullName evidence="1">Uncharacterized protein</fullName>
    </submittedName>
</protein>